<accession>A0A2A6BNC3</accession>
<reference evidence="2" key="1">
    <citation type="journal article" date="2008" name="Nat. Genet.">
        <title>The Pristionchus pacificus genome provides a unique perspective on nematode lifestyle and parasitism.</title>
        <authorList>
            <person name="Dieterich C."/>
            <person name="Clifton S.W."/>
            <person name="Schuster L.N."/>
            <person name="Chinwalla A."/>
            <person name="Delehaunty K."/>
            <person name="Dinkelacker I."/>
            <person name="Fulton L."/>
            <person name="Fulton R."/>
            <person name="Godfrey J."/>
            <person name="Minx P."/>
            <person name="Mitreva M."/>
            <person name="Roeseler W."/>
            <person name="Tian H."/>
            <person name="Witte H."/>
            <person name="Yang S.P."/>
            <person name="Wilson R.K."/>
            <person name="Sommer R.J."/>
        </authorList>
    </citation>
    <scope>NUCLEOTIDE SEQUENCE [LARGE SCALE GENOMIC DNA]</scope>
    <source>
        <strain evidence="2">PS312</strain>
    </source>
</reference>
<gene>
    <name evidence="1" type="primary">WBGene00282422</name>
</gene>
<evidence type="ECO:0000313" key="2">
    <source>
        <dbReference type="Proteomes" id="UP000005239"/>
    </source>
</evidence>
<accession>A0A8R1Z2N9</accession>
<protein>
    <submittedName>
        <fullName evidence="1">Uncharacterized protein</fullName>
    </submittedName>
</protein>
<proteinExistence type="predicted"/>
<sequence>MTAAAPFPSVSLRYSCDGSGPTVGMDCCCLKEDYAALGMRKRGSEMFRLWFEELKPLRVISKGLACQGLSTREQFQKIALRTISVGFRIPEWTE</sequence>
<dbReference type="AlphaFoldDB" id="A0A2A6BNC3"/>
<keyword evidence="2" id="KW-1185">Reference proteome</keyword>
<dbReference type="EnsemblMetazoa" id="PPA44053.1">
    <property type="protein sequence ID" value="PPA44053.1"/>
    <property type="gene ID" value="WBGene00282422"/>
</dbReference>
<name>A0A2A6BNC3_PRIPA</name>
<evidence type="ECO:0000313" key="1">
    <source>
        <dbReference type="EnsemblMetazoa" id="PPA44053.1"/>
    </source>
</evidence>
<organism evidence="1 2">
    <name type="scientific">Pristionchus pacificus</name>
    <name type="common">Parasitic nematode worm</name>
    <dbReference type="NCBI Taxonomy" id="54126"/>
    <lineage>
        <taxon>Eukaryota</taxon>
        <taxon>Metazoa</taxon>
        <taxon>Ecdysozoa</taxon>
        <taxon>Nematoda</taxon>
        <taxon>Chromadorea</taxon>
        <taxon>Rhabditida</taxon>
        <taxon>Rhabditina</taxon>
        <taxon>Diplogasteromorpha</taxon>
        <taxon>Diplogasteroidea</taxon>
        <taxon>Neodiplogasteridae</taxon>
        <taxon>Pristionchus</taxon>
    </lineage>
</organism>
<dbReference type="Proteomes" id="UP000005239">
    <property type="component" value="Unassembled WGS sequence"/>
</dbReference>
<reference evidence="1" key="2">
    <citation type="submission" date="2022-06" db="UniProtKB">
        <authorList>
            <consortium name="EnsemblMetazoa"/>
        </authorList>
    </citation>
    <scope>IDENTIFICATION</scope>
    <source>
        <strain evidence="1">PS312</strain>
    </source>
</reference>